<comment type="caution">
    <text evidence="2">The sequence shown here is derived from an EMBL/GenBank/DDBJ whole genome shotgun (WGS) entry which is preliminary data.</text>
</comment>
<dbReference type="PANTHER" id="PTHR43737:SF1">
    <property type="entry name" value="DUF1501 DOMAIN-CONTAINING PROTEIN"/>
    <property type="match status" value="1"/>
</dbReference>
<dbReference type="EMBL" id="NCEB01000025">
    <property type="protein sequence ID" value="OYX32111.1"/>
    <property type="molecule type" value="Genomic_DNA"/>
</dbReference>
<name>A0A258FHW8_9CAUL</name>
<feature type="region of interest" description="Disordered" evidence="1">
    <location>
        <begin position="34"/>
        <end position="54"/>
    </location>
</feature>
<evidence type="ECO:0000256" key="1">
    <source>
        <dbReference type="SAM" id="MobiDB-lite"/>
    </source>
</evidence>
<gene>
    <name evidence="2" type="ORF">B7Z01_11665</name>
</gene>
<sequence>MDTRPFIDRARRLALPIALIVGLASCGGSGGGGGGGNGGGGGGTPPTPPPAASISDAGAAKLLTQATFGPTDAEIDAVKTQGYAAWINAQIALPSSSHQTYVENRLAQIRLTNPTANLSPNQFYESFWLYSATGQAQLRERMKLALSEIFVISLTDANIDVRGAASYYDMLGANAFGNYRTLLEQVSLHPMMGIYLTHLANQREDPATGRTPDENYAREVMQLMSLGVQELNPDGTVRRDAQGNPIPTYTPGDISNLAKVFTGFSYFHPTPTNQTFFGRNRDPDAFVRPMIVYPQYHSITAKTFLGVTIPAGTNDAAGDLRIALDTIFNNVNVPPFICRQLIQRLVTSNPSGGYVSRCANTFINNGSGVRGDLAAVVRSILLDSEARDINSANSATFGKIREPVIRMTNWMRAFGATSVSGNYLLNSTSGNTSLGQSALASPSVFNFFRPGYVPPNTRAGAQNLTVPEFQIVDEVTVAGYANTMQAAIGNGIGTGSDVRSAYAREVALANDANALADRMNRMLLYGQMSSTLRARIVESVNSVAVPAATGANQAAINTALLNRSRLAVYMTMVSPEYLVQR</sequence>
<proteinExistence type="predicted"/>
<accession>A0A258FHW8</accession>
<organism evidence="2 3">
    <name type="scientific">Brevundimonas subvibrioides</name>
    <dbReference type="NCBI Taxonomy" id="74313"/>
    <lineage>
        <taxon>Bacteria</taxon>
        <taxon>Pseudomonadati</taxon>
        <taxon>Pseudomonadota</taxon>
        <taxon>Alphaproteobacteria</taxon>
        <taxon>Caulobacterales</taxon>
        <taxon>Caulobacteraceae</taxon>
        <taxon>Brevundimonas</taxon>
    </lineage>
</organism>
<dbReference type="Pfam" id="PF08811">
    <property type="entry name" value="DUF1800"/>
    <property type="match status" value="1"/>
</dbReference>
<dbReference type="AlphaFoldDB" id="A0A258FHW8"/>
<evidence type="ECO:0000313" key="2">
    <source>
        <dbReference type="EMBL" id="OYX32111.1"/>
    </source>
</evidence>
<dbReference type="InterPro" id="IPR014917">
    <property type="entry name" value="DUF1800"/>
</dbReference>
<evidence type="ECO:0008006" key="4">
    <source>
        <dbReference type="Google" id="ProtNLM"/>
    </source>
</evidence>
<feature type="compositionally biased region" description="Gly residues" evidence="1">
    <location>
        <begin position="34"/>
        <end position="44"/>
    </location>
</feature>
<dbReference type="Proteomes" id="UP000215595">
    <property type="component" value="Unassembled WGS sequence"/>
</dbReference>
<protein>
    <recommendedName>
        <fullName evidence="4">DUF1800 domain-containing protein</fullName>
    </recommendedName>
</protein>
<dbReference type="PANTHER" id="PTHR43737">
    <property type="entry name" value="BLL7424 PROTEIN"/>
    <property type="match status" value="1"/>
</dbReference>
<dbReference type="PROSITE" id="PS51257">
    <property type="entry name" value="PROKAR_LIPOPROTEIN"/>
    <property type="match status" value="1"/>
</dbReference>
<evidence type="ECO:0000313" key="3">
    <source>
        <dbReference type="Proteomes" id="UP000215595"/>
    </source>
</evidence>
<reference evidence="2 3" key="1">
    <citation type="submission" date="2017-03" db="EMBL/GenBank/DDBJ databases">
        <title>Lifting the veil on microbial sulfur biogeochemistry in mining wastewaters.</title>
        <authorList>
            <person name="Kantor R.S."/>
            <person name="Colenbrander Nelson T."/>
            <person name="Marshall S."/>
            <person name="Bennett D."/>
            <person name="Apte S."/>
            <person name="Camacho D."/>
            <person name="Thomas B.C."/>
            <person name="Warren L.A."/>
            <person name="Banfield J.F."/>
        </authorList>
    </citation>
    <scope>NUCLEOTIDE SEQUENCE [LARGE SCALE GENOMIC DNA]</scope>
    <source>
        <strain evidence="2">32-69-9</strain>
    </source>
</reference>